<dbReference type="EMBL" id="SLVX01000002">
    <property type="protein sequence ID" value="TCN47652.1"/>
    <property type="molecule type" value="Genomic_DNA"/>
</dbReference>
<evidence type="ECO:0000313" key="1">
    <source>
        <dbReference type="EMBL" id="TCN47652.1"/>
    </source>
</evidence>
<name>A0A4R2D468_SHIGR</name>
<proteinExistence type="predicted"/>
<dbReference type="AlphaFoldDB" id="A0A4R2D468"/>
<comment type="caution">
    <text evidence="1">The sequence shown here is derived from an EMBL/GenBank/DDBJ whole genome shotgun (WGS) entry which is preliminary data.</text>
</comment>
<organism evidence="1 2">
    <name type="scientific">Shinella granuli</name>
    <dbReference type="NCBI Taxonomy" id="323621"/>
    <lineage>
        <taxon>Bacteria</taxon>
        <taxon>Pseudomonadati</taxon>
        <taxon>Pseudomonadota</taxon>
        <taxon>Alphaproteobacteria</taxon>
        <taxon>Hyphomicrobiales</taxon>
        <taxon>Rhizobiaceae</taxon>
        <taxon>Shinella</taxon>
    </lineage>
</organism>
<protein>
    <submittedName>
        <fullName evidence="1">Uncharacterized protein</fullName>
    </submittedName>
</protein>
<evidence type="ECO:0000313" key="2">
    <source>
        <dbReference type="Proteomes" id="UP000295351"/>
    </source>
</evidence>
<keyword evidence="2" id="KW-1185">Reference proteome</keyword>
<accession>A0A4R2D468</accession>
<sequence>MATLRKLMSDIADIRAAVNAAREYAVLASLPRDAAQRRDPLKAFLPN</sequence>
<reference evidence="1 2" key="1">
    <citation type="submission" date="2019-03" db="EMBL/GenBank/DDBJ databases">
        <title>Genomic Encyclopedia of Type Strains, Phase IV (KMG-IV): sequencing the most valuable type-strain genomes for metagenomic binning, comparative biology and taxonomic classification.</title>
        <authorList>
            <person name="Goeker M."/>
        </authorList>
    </citation>
    <scope>NUCLEOTIDE SEQUENCE [LARGE SCALE GENOMIC DNA]</scope>
    <source>
        <strain evidence="1 2">DSM 18401</strain>
    </source>
</reference>
<gene>
    <name evidence="1" type="ORF">EV665_102171</name>
</gene>
<dbReference type="Proteomes" id="UP000295351">
    <property type="component" value="Unassembled WGS sequence"/>
</dbReference>
<dbReference type="RefSeq" id="WP_162852965.1">
    <property type="nucleotide sequence ID" value="NZ_BAABEI010000012.1"/>
</dbReference>